<keyword evidence="4" id="KW-1185">Reference proteome</keyword>
<dbReference type="Gene3D" id="1.25.40.10">
    <property type="entry name" value="Tetratricopeptide repeat domain"/>
    <property type="match status" value="1"/>
</dbReference>
<feature type="chain" id="PRO_5046246614" description="Tetratricopeptide repeat protein" evidence="2">
    <location>
        <begin position="26"/>
        <end position="434"/>
    </location>
</feature>
<dbReference type="RefSeq" id="WP_171182808.1">
    <property type="nucleotide sequence ID" value="NZ_WTPX01000004.1"/>
</dbReference>
<evidence type="ECO:0000313" key="4">
    <source>
        <dbReference type="Proteomes" id="UP000609651"/>
    </source>
</evidence>
<keyword evidence="2" id="KW-0732">Signal</keyword>
<comment type="caution">
    <text evidence="3">The sequence shown here is derived from an EMBL/GenBank/DDBJ whole genome shotgun (WGS) entry which is preliminary data.</text>
</comment>
<sequence>MSPLTQFRPLLAAAALSAVGFCASAETAAAQGTGITGSLPDSHPMKDGGTGEGPFGATGSFTRSGGGIGGIGSGGLRGGFGGRGYLGGSRFGYGNYYGFGNYYGYGGGAAYYPYGIGSYANPVVGLNQGGAYLVPGPVPYYGLGYGGYGYGLGNNYLGYPAYGGRYTNYGGNPNAFTMGPHRNSGAGFNSGFNGAGLDVAGPAVGPLGAGPNPALDEAFREQADRWRAPIDLGDAGPLPGVPRPADERELAEALRDERAADEAFSRLDYRKALTLYRRAADVAPTRGEPLYKSAFARIALGQFAAAGEELRRAVALNPALPTTGPTLREMFGPDHSIARTAALGGVAEHARADVRDPDRLFLLGAAMHANGDDRAREIFEAAWRLTGGRPHLRPYLDPVKVNFGSPAGSPADLAPLAAPAPAESPASDADEPTV</sequence>
<feature type="compositionally biased region" description="Low complexity" evidence="1">
    <location>
        <begin position="404"/>
        <end position="427"/>
    </location>
</feature>
<feature type="region of interest" description="Disordered" evidence="1">
    <location>
        <begin position="404"/>
        <end position="434"/>
    </location>
</feature>
<name>A0ABX1V9U0_9PLAN</name>
<dbReference type="EMBL" id="WTPX01000004">
    <property type="protein sequence ID" value="NNJ24158.1"/>
    <property type="molecule type" value="Genomic_DNA"/>
</dbReference>
<dbReference type="SUPFAM" id="SSF48452">
    <property type="entry name" value="TPR-like"/>
    <property type="match status" value="1"/>
</dbReference>
<feature type="signal peptide" evidence="2">
    <location>
        <begin position="1"/>
        <end position="25"/>
    </location>
</feature>
<evidence type="ECO:0008006" key="5">
    <source>
        <dbReference type="Google" id="ProtNLM"/>
    </source>
</evidence>
<feature type="region of interest" description="Disordered" evidence="1">
    <location>
        <begin position="34"/>
        <end position="56"/>
    </location>
</feature>
<evidence type="ECO:0000313" key="3">
    <source>
        <dbReference type="EMBL" id="NNJ24158.1"/>
    </source>
</evidence>
<organism evidence="3 4">
    <name type="scientific">Alienimonas chondri</name>
    <dbReference type="NCBI Taxonomy" id="2681879"/>
    <lineage>
        <taxon>Bacteria</taxon>
        <taxon>Pseudomonadati</taxon>
        <taxon>Planctomycetota</taxon>
        <taxon>Planctomycetia</taxon>
        <taxon>Planctomycetales</taxon>
        <taxon>Planctomycetaceae</taxon>
        <taxon>Alienimonas</taxon>
    </lineage>
</organism>
<accession>A0ABX1V9U0</accession>
<gene>
    <name evidence="3" type="ORF">LzC2_02080</name>
</gene>
<evidence type="ECO:0000256" key="2">
    <source>
        <dbReference type="SAM" id="SignalP"/>
    </source>
</evidence>
<protein>
    <recommendedName>
        <fullName evidence="5">Tetratricopeptide repeat protein</fullName>
    </recommendedName>
</protein>
<proteinExistence type="predicted"/>
<dbReference type="Proteomes" id="UP000609651">
    <property type="component" value="Unassembled WGS sequence"/>
</dbReference>
<dbReference type="InterPro" id="IPR011990">
    <property type="entry name" value="TPR-like_helical_dom_sf"/>
</dbReference>
<reference evidence="3 4" key="1">
    <citation type="journal article" date="2020" name="Syst. Appl. Microbiol.">
        <title>Alienimonas chondri sp. nov., a novel planctomycete isolated from the biofilm of the red alga Chondrus crispus.</title>
        <authorList>
            <person name="Vitorino I."/>
            <person name="Albuquerque L."/>
            <person name="Wiegand S."/>
            <person name="Kallscheuer N."/>
            <person name="da Costa M.S."/>
            <person name="Lobo-da-Cunha A."/>
            <person name="Jogler C."/>
            <person name="Lage O.M."/>
        </authorList>
    </citation>
    <scope>NUCLEOTIDE SEQUENCE [LARGE SCALE GENOMIC DNA]</scope>
    <source>
        <strain evidence="3 4">LzC2</strain>
    </source>
</reference>
<evidence type="ECO:0000256" key="1">
    <source>
        <dbReference type="SAM" id="MobiDB-lite"/>
    </source>
</evidence>